<protein>
    <recommendedName>
        <fullName evidence="2">Formin-like protein</fullName>
    </recommendedName>
</protein>
<feature type="compositionally biased region" description="Basic and acidic residues" evidence="3">
    <location>
        <begin position="738"/>
        <end position="751"/>
    </location>
</feature>
<dbReference type="PANTHER" id="PTHR23213">
    <property type="entry name" value="FORMIN-RELATED"/>
    <property type="match status" value="1"/>
</dbReference>
<keyword evidence="4" id="KW-0472">Membrane</keyword>
<keyword evidence="4" id="KW-1133">Transmembrane helix</keyword>
<evidence type="ECO:0000313" key="7">
    <source>
        <dbReference type="Proteomes" id="UP000436088"/>
    </source>
</evidence>
<feature type="compositionally biased region" description="Polar residues" evidence="3">
    <location>
        <begin position="943"/>
        <end position="960"/>
    </location>
</feature>
<feature type="domain" description="FH2" evidence="5">
    <location>
        <begin position="320"/>
        <end position="753"/>
    </location>
</feature>
<comment type="similarity">
    <text evidence="1">Belongs to the formin-like family. Class-I subfamily.</text>
</comment>
<dbReference type="GO" id="GO:0045010">
    <property type="term" value="P:actin nucleation"/>
    <property type="evidence" value="ECO:0007669"/>
    <property type="project" value="InterPro"/>
</dbReference>
<organism evidence="6 7">
    <name type="scientific">Hibiscus syriacus</name>
    <name type="common">Rose of Sharon</name>
    <dbReference type="NCBI Taxonomy" id="106335"/>
    <lineage>
        <taxon>Eukaryota</taxon>
        <taxon>Viridiplantae</taxon>
        <taxon>Streptophyta</taxon>
        <taxon>Embryophyta</taxon>
        <taxon>Tracheophyta</taxon>
        <taxon>Spermatophyta</taxon>
        <taxon>Magnoliopsida</taxon>
        <taxon>eudicotyledons</taxon>
        <taxon>Gunneridae</taxon>
        <taxon>Pentapetalae</taxon>
        <taxon>rosids</taxon>
        <taxon>malvids</taxon>
        <taxon>Malvales</taxon>
        <taxon>Malvaceae</taxon>
        <taxon>Malvoideae</taxon>
        <taxon>Hibiscus</taxon>
    </lineage>
</organism>
<feature type="compositionally biased region" description="Low complexity" evidence="3">
    <location>
        <begin position="998"/>
        <end position="1011"/>
    </location>
</feature>
<accession>A0A6A3AV48</accession>
<feature type="compositionally biased region" description="Low complexity" evidence="3">
    <location>
        <begin position="1030"/>
        <end position="1041"/>
    </location>
</feature>
<feature type="region of interest" description="Disordered" evidence="3">
    <location>
        <begin position="738"/>
        <end position="1080"/>
    </location>
</feature>
<feature type="compositionally biased region" description="Basic and acidic residues" evidence="3">
    <location>
        <begin position="932"/>
        <end position="942"/>
    </location>
</feature>
<feature type="compositionally biased region" description="Polar residues" evidence="3">
    <location>
        <begin position="860"/>
        <end position="877"/>
    </location>
</feature>
<dbReference type="PANTHER" id="PTHR23213:SF392">
    <property type="entry name" value="FORMIN-LIKE PROTEIN 3"/>
    <property type="match status" value="1"/>
</dbReference>
<dbReference type="SMART" id="SM00498">
    <property type="entry name" value="FH2"/>
    <property type="match status" value="1"/>
</dbReference>
<feature type="compositionally biased region" description="Polar residues" evidence="3">
    <location>
        <begin position="782"/>
        <end position="797"/>
    </location>
</feature>
<feature type="compositionally biased region" description="Pro residues" evidence="3">
    <location>
        <begin position="262"/>
        <end position="304"/>
    </location>
</feature>
<dbReference type="EMBL" id="VEPZ02000940">
    <property type="protein sequence ID" value="KAE8708594.1"/>
    <property type="molecule type" value="Genomic_DNA"/>
</dbReference>
<dbReference type="Gene3D" id="1.20.58.2220">
    <property type="entry name" value="Formin, FH2 domain"/>
    <property type="match status" value="1"/>
</dbReference>
<keyword evidence="4" id="KW-0812">Transmembrane</keyword>
<evidence type="ECO:0000256" key="1">
    <source>
        <dbReference type="ARBA" id="ARBA00025793"/>
    </source>
</evidence>
<sequence length="1080" mass="119167">MEMRRAGYAIFLVMLVCYLSIVSLEGKRGIREDDGTTTSPINDKMAEEWNHCTREMGEKRVARKDFNLYIPQVTNDLISTLLTKQSVDKAINTLPPQVREGVLDCLRKNGLAFHAYDSEFTSSYMHPSRGVLDFSVHVSKKVSSAKPGKSGKKKKKKKDMMTIVIAVGATSATTFILVAVVFFCCLRKTTEPKDEKPLLHLTDYLSEDSSHKSISLGSSSNKEPVTSDQNDHSLASSSPTEQDDNSLPKPPGYNATVGAGLKPPPGRPAPTPPAPPPKAPAPPPPRAAPPPPPPKGVRPPPPPKSKAGPLGARKQSGSDGDSDSSQKAKLKPFFWDKVTASADQSMVWHEIHGGSFQFNEEMMEILFGYQATQNKSNEKKDKAGEPAIKYIQIIDPRKAQNLAILLRALNVTTHEVVDALQEGHRLPGELLQTLQKMTPTQDEELKLRLFAGDINQLGPAERFLKTVVEIPFAFKRIDALLFMSTFSEEVAGIKESFATLEVACSKLKDSRLFMKLLEAVLKTGNRMNDGTYRGGAQAFKLDTLLKLSDVKGTDGKTTLLHFVVQEIIRYEGIRCVRSQSSSRGESVGHFKEVDFTECDDQDQEENYRSFGLEVVSSLTSELEVVRKAAVIDTDALTSTVTKLDFTLKKTKDFLNMDMKDTDSEATQFYHSITCFTDAAEADIQGLSGEEKSIMELIKSTADYFHGQAGTKEGLRLFAIVRDFLTMLEKVCKEIRDTRAKQQAQRAKDSKNEGSSAPTSQHKRKQSSLEGQQDKDSKKEGSSAPTSQHNRQQSSLECQQDKDFKNESSSASAAQHNRQKSSSECQQDKDSKNEGSSAPTSQHNRQQSSSECQRDKDSKNEGSSAPASQENQQQSFSERQQDKDSKVEGSSAPASQENQQQSSLERQQDKDSKSEGSSAPASQENQHQSSSERQQDKVSREEGSSASASQEKNQQQSSLVCQQDKDSRDEGSSVTASQENQQSSSLEHQQDQDSNNEGSSAQASQVNQQQSSLEFQQDKDSKNEGSLASASRQNPQQSSSERQPPPPDIRKQLFPAITSQRVDDSSSDEDSFSPYCKFREV</sequence>
<feature type="compositionally biased region" description="Polar residues" evidence="3">
    <location>
        <begin position="833"/>
        <end position="850"/>
    </location>
</feature>
<feature type="transmembrane region" description="Helical" evidence="4">
    <location>
        <begin position="160"/>
        <end position="183"/>
    </location>
</feature>
<feature type="compositionally biased region" description="Polar residues" evidence="3">
    <location>
        <begin position="891"/>
        <end position="904"/>
    </location>
</feature>
<feature type="compositionally biased region" description="Polar residues" evidence="3">
    <location>
        <begin position="914"/>
        <end position="931"/>
    </location>
</feature>
<keyword evidence="7" id="KW-1185">Reference proteome</keyword>
<proteinExistence type="inferred from homology"/>
<gene>
    <name evidence="6" type="ORF">F3Y22_tig00110338pilonHSYRG00201</name>
</gene>
<feature type="compositionally biased region" description="Polar residues" evidence="3">
    <location>
        <begin position="971"/>
        <end position="997"/>
    </location>
</feature>
<dbReference type="GO" id="GO:0051015">
    <property type="term" value="F:actin filament binding"/>
    <property type="evidence" value="ECO:0007669"/>
    <property type="project" value="InterPro"/>
</dbReference>
<evidence type="ECO:0000256" key="2">
    <source>
        <dbReference type="RuleBase" id="RU361260"/>
    </source>
</evidence>
<feature type="region of interest" description="Disordered" evidence="3">
    <location>
        <begin position="208"/>
        <end position="328"/>
    </location>
</feature>
<feature type="compositionally biased region" description="Basic and acidic residues" evidence="3">
    <location>
        <begin position="771"/>
        <end position="780"/>
    </location>
</feature>
<feature type="transmembrane region" description="Helical" evidence="4">
    <location>
        <begin position="6"/>
        <end position="24"/>
    </location>
</feature>
<dbReference type="AlphaFoldDB" id="A0A6A3AV48"/>
<evidence type="ECO:0000313" key="6">
    <source>
        <dbReference type="EMBL" id="KAE8708594.1"/>
    </source>
</evidence>
<reference evidence="6" key="1">
    <citation type="submission" date="2019-09" db="EMBL/GenBank/DDBJ databases">
        <title>Draft genome information of white flower Hibiscus syriacus.</title>
        <authorList>
            <person name="Kim Y.-M."/>
        </authorList>
    </citation>
    <scope>NUCLEOTIDE SEQUENCE [LARGE SCALE GENOMIC DNA]</scope>
    <source>
        <strain evidence="6">YM2019G1</strain>
    </source>
</reference>
<dbReference type="PROSITE" id="PS51444">
    <property type="entry name" value="FH2"/>
    <property type="match status" value="1"/>
</dbReference>
<comment type="caution">
    <text evidence="6">The sequence shown here is derived from an EMBL/GenBank/DDBJ whole genome shotgun (WGS) entry which is preliminary data.</text>
</comment>
<dbReference type="InterPro" id="IPR015425">
    <property type="entry name" value="FH2_Formin"/>
</dbReference>
<name>A0A6A3AV48_HIBSY</name>
<dbReference type="SUPFAM" id="SSF101447">
    <property type="entry name" value="Formin homology 2 domain (FH2 domain)"/>
    <property type="match status" value="1"/>
</dbReference>
<dbReference type="InterPro" id="IPR027643">
    <property type="entry name" value="Formin-like_plant"/>
</dbReference>
<evidence type="ECO:0000259" key="5">
    <source>
        <dbReference type="PROSITE" id="PS51444"/>
    </source>
</evidence>
<feature type="compositionally biased region" description="Polar residues" evidence="3">
    <location>
        <begin position="806"/>
        <end position="824"/>
    </location>
</feature>
<dbReference type="Pfam" id="PF02181">
    <property type="entry name" value="FH2"/>
    <property type="match status" value="1"/>
</dbReference>
<dbReference type="Proteomes" id="UP000436088">
    <property type="component" value="Unassembled WGS sequence"/>
</dbReference>
<feature type="compositionally biased region" description="Polar residues" evidence="3">
    <location>
        <begin position="221"/>
        <end position="240"/>
    </location>
</feature>
<dbReference type="InterPro" id="IPR042201">
    <property type="entry name" value="FH2_Formin_sf"/>
</dbReference>
<evidence type="ECO:0000256" key="4">
    <source>
        <dbReference type="SAM" id="Phobius"/>
    </source>
</evidence>
<evidence type="ECO:0000256" key="3">
    <source>
        <dbReference type="SAM" id="MobiDB-lite"/>
    </source>
</evidence>